<dbReference type="InterPro" id="IPR046328">
    <property type="entry name" value="ETS_fam"/>
</dbReference>
<evidence type="ECO:0000313" key="13">
    <source>
        <dbReference type="Proteomes" id="UP000664991"/>
    </source>
</evidence>
<dbReference type="SMART" id="SM00413">
    <property type="entry name" value="ETS"/>
    <property type="match status" value="1"/>
</dbReference>
<protein>
    <recommendedName>
        <fullName evidence="9">Transcription factor Spi-C</fullName>
    </recommendedName>
</protein>
<dbReference type="PANTHER" id="PTHR11849">
    <property type="entry name" value="ETS"/>
    <property type="match status" value="1"/>
</dbReference>
<evidence type="ECO:0000256" key="9">
    <source>
        <dbReference type="ARBA" id="ARBA00074964"/>
    </source>
</evidence>
<evidence type="ECO:0000256" key="4">
    <source>
        <dbReference type="ARBA" id="ARBA00023125"/>
    </source>
</evidence>
<dbReference type="PANTHER" id="PTHR11849:SF17">
    <property type="entry name" value="TRANSCRIPTION FACTOR SPI-C"/>
    <property type="match status" value="1"/>
</dbReference>
<dbReference type="GO" id="GO:0005634">
    <property type="term" value="C:nucleus"/>
    <property type="evidence" value="ECO:0007669"/>
    <property type="project" value="UniProtKB-SubCell"/>
</dbReference>
<name>A0A836A8J2_SHEEP</name>
<comment type="function">
    <text evidence="7">Controls the development of red pulp macrophages required for red blood cells recycling and iron homeostasis. Transcription factor that binds to the PU-box, a purine-rich DNA sequence (5'-GAGGA[AT]-3') that can act as a lymphoid-specific enhancer. Regulates VCAM1 gene expression.</text>
</comment>
<dbReference type="Proteomes" id="UP000664991">
    <property type="component" value="Unassembled WGS sequence"/>
</dbReference>
<evidence type="ECO:0000313" key="12">
    <source>
        <dbReference type="EMBL" id="KAG5212291.1"/>
    </source>
</evidence>
<dbReference type="PROSITE" id="PS00346">
    <property type="entry name" value="ETS_DOMAIN_2"/>
    <property type="match status" value="1"/>
</dbReference>
<dbReference type="InterPro" id="IPR036388">
    <property type="entry name" value="WH-like_DNA-bd_sf"/>
</dbReference>
<dbReference type="GO" id="GO:0000981">
    <property type="term" value="F:DNA-binding transcription factor activity, RNA polymerase II-specific"/>
    <property type="evidence" value="ECO:0007669"/>
    <property type="project" value="TreeGrafter"/>
</dbReference>
<dbReference type="GO" id="GO:0030154">
    <property type="term" value="P:cell differentiation"/>
    <property type="evidence" value="ECO:0007669"/>
    <property type="project" value="TreeGrafter"/>
</dbReference>
<comment type="subunit">
    <text evidence="8">Binds DNA as a monomer.</text>
</comment>
<evidence type="ECO:0000256" key="3">
    <source>
        <dbReference type="ARBA" id="ARBA00023015"/>
    </source>
</evidence>
<dbReference type="EMBL" id="JAEMGP010000003">
    <property type="protein sequence ID" value="KAG5212291.1"/>
    <property type="molecule type" value="Genomic_DNA"/>
</dbReference>
<evidence type="ECO:0000256" key="6">
    <source>
        <dbReference type="ARBA" id="ARBA00023242"/>
    </source>
</evidence>
<proteinExistence type="inferred from homology"/>
<dbReference type="PROSITE" id="PS50061">
    <property type="entry name" value="ETS_DOMAIN_3"/>
    <property type="match status" value="1"/>
</dbReference>
<comment type="caution">
    <text evidence="12">The sequence shown here is derived from an EMBL/GenBank/DDBJ whole genome shotgun (WGS) entry which is preliminary data.</text>
</comment>
<dbReference type="Pfam" id="PF00178">
    <property type="entry name" value="Ets"/>
    <property type="match status" value="1"/>
</dbReference>
<keyword evidence="3" id="KW-0805">Transcription regulation</keyword>
<keyword evidence="6 10" id="KW-0539">Nucleus</keyword>
<dbReference type="AlphaFoldDB" id="A0A836A8J2"/>
<dbReference type="SUPFAM" id="SSF46785">
    <property type="entry name" value="Winged helix' DNA-binding domain"/>
    <property type="match status" value="1"/>
</dbReference>
<evidence type="ECO:0000256" key="2">
    <source>
        <dbReference type="ARBA" id="ARBA00005562"/>
    </source>
</evidence>
<keyword evidence="4 10" id="KW-0238">DNA-binding</keyword>
<organism evidence="12 13">
    <name type="scientific">Ovis aries</name>
    <name type="common">Sheep</name>
    <dbReference type="NCBI Taxonomy" id="9940"/>
    <lineage>
        <taxon>Eukaryota</taxon>
        <taxon>Metazoa</taxon>
        <taxon>Chordata</taxon>
        <taxon>Craniata</taxon>
        <taxon>Vertebrata</taxon>
        <taxon>Euteleostomi</taxon>
        <taxon>Mammalia</taxon>
        <taxon>Eutheria</taxon>
        <taxon>Laurasiatheria</taxon>
        <taxon>Artiodactyla</taxon>
        <taxon>Ruminantia</taxon>
        <taxon>Pecora</taxon>
        <taxon>Bovidae</taxon>
        <taxon>Caprinae</taxon>
        <taxon>Ovis</taxon>
    </lineage>
</organism>
<evidence type="ECO:0000256" key="1">
    <source>
        <dbReference type="ARBA" id="ARBA00004123"/>
    </source>
</evidence>
<gene>
    <name evidence="12" type="ORF">JEQ12_014720</name>
</gene>
<evidence type="ECO:0000256" key="8">
    <source>
        <dbReference type="ARBA" id="ARBA00063209"/>
    </source>
</evidence>
<reference evidence="12 13" key="1">
    <citation type="submission" date="2020-12" db="EMBL/GenBank/DDBJ databases">
        <title>De novo assembly of Tibetan sheep genome.</title>
        <authorList>
            <person name="Li X."/>
        </authorList>
    </citation>
    <scope>NUCLEOTIDE SEQUENCE [LARGE SCALE GENOMIC DNA]</scope>
    <source>
        <tissue evidence="12">Heart</tissue>
    </source>
</reference>
<evidence type="ECO:0000259" key="11">
    <source>
        <dbReference type="PROSITE" id="PS50061"/>
    </source>
</evidence>
<dbReference type="GO" id="GO:0043565">
    <property type="term" value="F:sequence-specific DNA binding"/>
    <property type="evidence" value="ECO:0007669"/>
    <property type="project" value="InterPro"/>
</dbReference>
<comment type="subcellular location">
    <subcellularLocation>
        <location evidence="1 10">Nucleus</location>
    </subcellularLocation>
</comment>
<dbReference type="Gene3D" id="1.10.10.10">
    <property type="entry name" value="Winged helix-like DNA-binding domain superfamily/Winged helix DNA-binding domain"/>
    <property type="match status" value="1"/>
</dbReference>
<evidence type="ECO:0000256" key="5">
    <source>
        <dbReference type="ARBA" id="ARBA00023163"/>
    </source>
</evidence>
<sequence>MMLLRKLIAISRFYEVMNNMGIQACAEQDKLGQAFEDAFEVLRQHSTGDFQYSSDYKNYLAFINHRSHIRGNSNSYGVQPAEEPIYNWRTVINSAADLYFEGNIHQSLENVPENQLVQPVILQQKGGKGRKKLRLFEYLHESLCNPEMASCIQWIDQTKGIFQFVSKNKEKLAQLWGKRKGNRKTMTYQKMARALRNYGRTGEIIKIRRKLTYQFSEAILQRLSAPYFLEKEIFYSQYVQPDQGYLSLNNWNANYNYTYANYHELSHPDC</sequence>
<keyword evidence="5" id="KW-0804">Transcription</keyword>
<evidence type="ECO:0000256" key="7">
    <source>
        <dbReference type="ARBA" id="ARBA00055710"/>
    </source>
</evidence>
<dbReference type="InterPro" id="IPR036390">
    <property type="entry name" value="WH_DNA-bd_sf"/>
</dbReference>
<dbReference type="PRINTS" id="PR00454">
    <property type="entry name" value="ETSDOMAIN"/>
</dbReference>
<dbReference type="InterPro" id="IPR000418">
    <property type="entry name" value="Ets_dom"/>
</dbReference>
<comment type="similarity">
    <text evidence="2 10">Belongs to the ETS family.</text>
</comment>
<dbReference type="FunFam" id="1.10.10.10:FF:000335">
    <property type="entry name" value="Spi-C transcription factor"/>
    <property type="match status" value="1"/>
</dbReference>
<evidence type="ECO:0000256" key="10">
    <source>
        <dbReference type="RuleBase" id="RU004019"/>
    </source>
</evidence>
<accession>A0A836A8J2</accession>
<feature type="domain" description="ETS" evidence="11">
    <location>
        <begin position="133"/>
        <end position="216"/>
    </location>
</feature>